<evidence type="ECO:0000256" key="1">
    <source>
        <dbReference type="SAM" id="Phobius"/>
    </source>
</evidence>
<keyword evidence="3" id="KW-1185">Reference proteome</keyword>
<keyword evidence="1" id="KW-0472">Membrane</keyword>
<evidence type="ECO:0000313" key="2">
    <source>
        <dbReference type="EMBL" id="GJN23210.1"/>
    </source>
</evidence>
<reference evidence="2" key="1">
    <citation type="journal article" date="2018" name="DNA Res.">
        <title>Multiple hybrid de novo genome assembly of finger millet, an orphan allotetraploid crop.</title>
        <authorList>
            <person name="Hatakeyama M."/>
            <person name="Aluri S."/>
            <person name="Balachadran M.T."/>
            <person name="Sivarajan S.R."/>
            <person name="Patrignani A."/>
            <person name="Gruter S."/>
            <person name="Poveda L."/>
            <person name="Shimizu-Inatsugi R."/>
            <person name="Baeten J."/>
            <person name="Francoijs K.J."/>
            <person name="Nataraja K.N."/>
            <person name="Reddy Y.A.N."/>
            <person name="Phadnis S."/>
            <person name="Ravikumar R.L."/>
            <person name="Schlapbach R."/>
            <person name="Sreeman S.M."/>
            <person name="Shimizu K.K."/>
        </authorList>
    </citation>
    <scope>NUCLEOTIDE SEQUENCE</scope>
</reference>
<gene>
    <name evidence="2" type="primary">gb10838</name>
    <name evidence="2" type="ORF">PR202_gb10838</name>
</gene>
<dbReference type="Proteomes" id="UP001054889">
    <property type="component" value="Unassembled WGS sequence"/>
</dbReference>
<sequence>MAAQLYSGVISGYWAVLSIKDLAPLVLAAVPARHKKCRTVTEALQNHSWPTDIQGGLSLVGLFEYFHLWDVLQEIALSDDDDCHVWRFDASGQYSSKSAYRAFLWGGLWRSWAPAKCKVFLWLAIRIDVALLIGWPGVGYLTRLNVQLSTV</sequence>
<protein>
    <recommendedName>
        <fullName evidence="4">Reverse transcriptase zinc-binding domain-containing protein</fullName>
    </recommendedName>
</protein>
<feature type="transmembrane region" description="Helical" evidence="1">
    <location>
        <begin position="12"/>
        <end position="30"/>
    </location>
</feature>
<proteinExistence type="predicted"/>
<keyword evidence="1" id="KW-1133">Transmembrane helix</keyword>
<name>A0AAV5EKH9_ELECO</name>
<evidence type="ECO:0008006" key="4">
    <source>
        <dbReference type="Google" id="ProtNLM"/>
    </source>
</evidence>
<organism evidence="2 3">
    <name type="scientific">Eleusine coracana subsp. coracana</name>
    <dbReference type="NCBI Taxonomy" id="191504"/>
    <lineage>
        <taxon>Eukaryota</taxon>
        <taxon>Viridiplantae</taxon>
        <taxon>Streptophyta</taxon>
        <taxon>Embryophyta</taxon>
        <taxon>Tracheophyta</taxon>
        <taxon>Spermatophyta</taxon>
        <taxon>Magnoliopsida</taxon>
        <taxon>Liliopsida</taxon>
        <taxon>Poales</taxon>
        <taxon>Poaceae</taxon>
        <taxon>PACMAD clade</taxon>
        <taxon>Chloridoideae</taxon>
        <taxon>Cynodonteae</taxon>
        <taxon>Eleusininae</taxon>
        <taxon>Eleusine</taxon>
    </lineage>
</organism>
<comment type="caution">
    <text evidence="2">The sequence shown here is derived from an EMBL/GenBank/DDBJ whole genome shotgun (WGS) entry which is preliminary data.</text>
</comment>
<evidence type="ECO:0000313" key="3">
    <source>
        <dbReference type="Proteomes" id="UP001054889"/>
    </source>
</evidence>
<dbReference type="AlphaFoldDB" id="A0AAV5EKH9"/>
<feature type="transmembrane region" description="Helical" evidence="1">
    <location>
        <begin position="119"/>
        <end position="138"/>
    </location>
</feature>
<reference evidence="2" key="2">
    <citation type="submission" date="2021-12" db="EMBL/GenBank/DDBJ databases">
        <title>Resequencing data analysis of finger millet.</title>
        <authorList>
            <person name="Hatakeyama M."/>
            <person name="Aluri S."/>
            <person name="Balachadran M.T."/>
            <person name="Sivarajan S.R."/>
            <person name="Poveda L."/>
            <person name="Shimizu-Inatsugi R."/>
            <person name="Schlapbach R."/>
            <person name="Sreeman S.M."/>
            <person name="Shimizu K.K."/>
        </authorList>
    </citation>
    <scope>NUCLEOTIDE SEQUENCE</scope>
</reference>
<accession>A0AAV5EKH9</accession>
<keyword evidence="1" id="KW-0812">Transmembrane</keyword>
<dbReference type="EMBL" id="BQKI01000076">
    <property type="protein sequence ID" value="GJN23210.1"/>
    <property type="molecule type" value="Genomic_DNA"/>
</dbReference>